<dbReference type="Pfam" id="PF12836">
    <property type="entry name" value="HHH_3"/>
    <property type="match status" value="1"/>
</dbReference>
<protein>
    <submittedName>
        <fullName evidence="1">Uncharacterized protein</fullName>
    </submittedName>
</protein>
<name>X1JGG9_9ZZZZ</name>
<evidence type="ECO:0000313" key="1">
    <source>
        <dbReference type="EMBL" id="GAH68853.1"/>
    </source>
</evidence>
<dbReference type="InterPro" id="IPR010994">
    <property type="entry name" value="RuvA_2-like"/>
</dbReference>
<dbReference type="EMBL" id="BARU01034893">
    <property type="protein sequence ID" value="GAH68853.1"/>
    <property type="molecule type" value="Genomic_DNA"/>
</dbReference>
<comment type="caution">
    <text evidence="1">The sequence shown here is derived from an EMBL/GenBank/DDBJ whole genome shotgun (WGS) entry which is preliminary data.</text>
</comment>
<reference evidence="1" key="1">
    <citation type="journal article" date="2014" name="Front. Microbiol.">
        <title>High frequency of phylogenetically diverse reductive dehalogenase-homologous genes in deep subseafloor sedimentary metagenomes.</title>
        <authorList>
            <person name="Kawai M."/>
            <person name="Futagami T."/>
            <person name="Toyoda A."/>
            <person name="Takaki Y."/>
            <person name="Nishi S."/>
            <person name="Hori S."/>
            <person name="Arai W."/>
            <person name="Tsubouchi T."/>
            <person name="Morono Y."/>
            <person name="Uchiyama I."/>
            <person name="Ito T."/>
            <person name="Fujiyama A."/>
            <person name="Inagaki F."/>
            <person name="Takami H."/>
        </authorList>
    </citation>
    <scope>NUCLEOTIDE SEQUENCE</scope>
    <source>
        <strain evidence="1">Expedition CK06-06</strain>
    </source>
</reference>
<dbReference type="SUPFAM" id="SSF47781">
    <property type="entry name" value="RuvA domain 2-like"/>
    <property type="match status" value="1"/>
</dbReference>
<accession>X1JGG9</accession>
<organism evidence="1">
    <name type="scientific">marine sediment metagenome</name>
    <dbReference type="NCBI Taxonomy" id="412755"/>
    <lineage>
        <taxon>unclassified sequences</taxon>
        <taxon>metagenomes</taxon>
        <taxon>ecological metagenomes</taxon>
    </lineage>
</organism>
<dbReference type="Gene3D" id="1.10.150.280">
    <property type="entry name" value="AF1531-like domain"/>
    <property type="match status" value="1"/>
</dbReference>
<sequence>MNGQGFQVYWGLKNVNSETSSKILDRLNSLNSAEEIASVVATYAEQRVLSSRIAQRIFSMKEELGRFQSLQQVAAVPGIGAKRFTSIMNALGGPV</sequence>
<dbReference type="AlphaFoldDB" id="X1JGG9"/>
<proteinExistence type="predicted"/>
<gene>
    <name evidence="1" type="ORF">S03H2_54710</name>
</gene>